<accession>A0A815EMJ1</accession>
<feature type="transmembrane region" description="Helical" evidence="1">
    <location>
        <begin position="97"/>
        <end position="120"/>
    </location>
</feature>
<dbReference type="Proteomes" id="UP000663877">
    <property type="component" value="Unassembled WGS sequence"/>
</dbReference>
<reference evidence="2" key="1">
    <citation type="submission" date="2021-02" db="EMBL/GenBank/DDBJ databases">
        <authorList>
            <person name="Nowell W R."/>
        </authorList>
    </citation>
    <scope>NUCLEOTIDE SEQUENCE</scope>
</reference>
<dbReference type="OrthoDB" id="10029014at2759"/>
<evidence type="ECO:0000313" key="3">
    <source>
        <dbReference type="EMBL" id="CAF1581387.1"/>
    </source>
</evidence>
<dbReference type="Gene3D" id="1.20.1070.10">
    <property type="entry name" value="Rhodopsin 7-helix transmembrane proteins"/>
    <property type="match status" value="1"/>
</dbReference>
<keyword evidence="1" id="KW-0812">Transmembrane</keyword>
<keyword evidence="1" id="KW-1133">Transmembrane helix</keyword>
<protein>
    <submittedName>
        <fullName evidence="2">Uncharacterized protein</fullName>
    </submittedName>
</protein>
<dbReference type="AlphaFoldDB" id="A0A815EMJ1"/>
<feature type="transmembrane region" description="Helical" evidence="1">
    <location>
        <begin position="55"/>
        <end position="77"/>
    </location>
</feature>
<dbReference type="SUPFAM" id="SSF81321">
    <property type="entry name" value="Family A G protein-coupled receptor-like"/>
    <property type="match status" value="1"/>
</dbReference>
<dbReference type="Proteomes" id="UP000663832">
    <property type="component" value="Unassembled WGS sequence"/>
</dbReference>
<dbReference type="EMBL" id="CAJNOI010000592">
    <property type="protein sequence ID" value="CAF1313561.1"/>
    <property type="molecule type" value="Genomic_DNA"/>
</dbReference>
<evidence type="ECO:0000256" key="1">
    <source>
        <dbReference type="SAM" id="Phobius"/>
    </source>
</evidence>
<evidence type="ECO:0000313" key="5">
    <source>
        <dbReference type="Proteomes" id="UP000663877"/>
    </source>
</evidence>
<keyword evidence="4" id="KW-1185">Reference proteome</keyword>
<gene>
    <name evidence="2" type="ORF">BJG266_LOCUS32950</name>
    <name evidence="3" type="ORF">QVE165_LOCUS50082</name>
</gene>
<keyword evidence="1" id="KW-0472">Membrane</keyword>
<name>A0A815EMJ1_9BILA</name>
<organism evidence="2 5">
    <name type="scientific">Adineta steineri</name>
    <dbReference type="NCBI Taxonomy" id="433720"/>
    <lineage>
        <taxon>Eukaryota</taxon>
        <taxon>Metazoa</taxon>
        <taxon>Spiralia</taxon>
        <taxon>Gnathifera</taxon>
        <taxon>Rotifera</taxon>
        <taxon>Eurotatoria</taxon>
        <taxon>Bdelloidea</taxon>
        <taxon>Adinetida</taxon>
        <taxon>Adinetidae</taxon>
        <taxon>Adineta</taxon>
    </lineage>
</organism>
<sequence length="149" mass="17082">MVLANARMIMNIRQSRRRVTNGTTVPSSDINIPVPNISSSTGTHTRRMSALDRMLFYMMLANAITFITTQVPFHLFICVKGSVKGLNSNISTFIRAVLLIWSSVYFGIAFYFYCLASPLFRQKFIKMLKRAIFLQEITQTITHRSKIHQ</sequence>
<evidence type="ECO:0000313" key="4">
    <source>
        <dbReference type="Proteomes" id="UP000663832"/>
    </source>
</evidence>
<comment type="caution">
    <text evidence="2">The sequence shown here is derived from an EMBL/GenBank/DDBJ whole genome shotgun (WGS) entry which is preliminary data.</text>
</comment>
<proteinExistence type="predicted"/>
<evidence type="ECO:0000313" key="2">
    <source>
        <dbReference type="EMBL" id="CAF1313561.1"/>
    </source>
</evidence>
<dbReference type="EMBL" id="CAJNOM010000954">
    <property type="protein sequence ID" value="CAF1581387.1"/>
    <property type="molecule type" value="Genomic_DNA"/>
</dbReference>